<name>C7Q5L0_CATAD</name>
<protein>
    <submittedName>
        <fullName evidence="1">Uncharacterized protein</fullName>
    </submittedName>
</protein>
<keyword evidence="2" id="KW-1185">Reference proteome</keyword>
<proteinExistence type="predicted"/>
<dbReference type="STRING" id="479433.Caci_9008"/>
<dbReference type="KEGG" id="cai:Caci_9008"/>
<dbReference type="RefSeq" id="WP_015797545.1">
    <property type="nucleotide sequence ID" value="NC_013131.1"/>
</dbReference>
<dbReference type="Proteomes" id="UP000000851">
    <property type="component" value="Chromosome"/>
</dbReference>
<evidence type="ECO:0000313" key="2">
    <source>
        <dbReference type="Proteomes" id="UP000000851"/>
    </source>
</evidence>
<evidence type="ECO:0000313" key="1">
    <source>
        <dbReference type="EMBL" id="ACU77821.1"/>
    </source>
</evidence>
<organism evidence="1 2">
    <name type="scientific">Catenulispora acidiphila (strain DSM 44928 / JCM 14897 / NBRC 102108 / NRRL B-24433 / ID139908)</name>
    <dbReference type="NCBI Taxonomy" id="479433"/>
    <lineage>
        <taxon>Bacteria</taxon>
        <taxon>Bacillati</taxon>
        <taxon>Actinomycetota</taxon>
        <taxon>Actinomycetes</taxon>
        <taxon>Catenulisporales</taxon>
        <taxon>Catenulisporaceae</taxon>
        <taxon>Catenulispora</taxon>
    </lineage>
</organism>
<sequence length="192" mass="20267">MTTRPETVTLMHTGLLVPADHPQVVSMSSLPTPSGATLVALVRFGGHDIGTIEGTDEGGDLTFRPTGSFSPAKVNEFAAQCRHHGRPVTGSQLMALLVEEWQISERLLQAVAEGQTVARFLRDGGTLLTLAIRVFIPPQETGLSVAAVVPAAVAAALAEVADDPGGHWQVWTGTIWQQLPGSEAVEQDGDDL</sequence>
<reference evidence="1 2" key="1">
    <citation type="journal article" date="2009" name="Stand. Genomic Sci.">
        <title>Complete genome sequence of Catenulispora acidiphila type strain (ID 139908).</title>
        <authorList>
            <person name="Copeland A."/>
            <person name="Lapidus A."/>
            <person name="Glavina Del Rio T."/>
            <person name="Nolan M."/>
            <person name="Lucas S."/>
            <person name="Chen F."/>
            <person name="Tice H."/>
            <person name="Cheng J.F."/>
            <person name="Bruce D."/>
            <person name="Goodwin L."/>
            <person name="Pitluck S."/>
            <person name="Mikhailova N."/>
            <person name="Pati A."/>
            <person name="Ivanova N."/>
            <person name="Mavromatis K."/>
            <person name="Chen A."/>
            <person name="Palaniappan K."/>
            <person name="Chain P."/>
            <person name="Land M."/>
            <person name="Hauser L."/>
            <person name="Chang Y.J."/>
            <person name="Jeffries C.D."/>
            <person name="Chertkov O."/>
            <person name="Brettin T."/>
            <person name="Detter J.C."/>
            <person name="Han C."/>
            <person name="Ali Z."/>
            <person name="Tindall B.J."/>
            <person name="Goker M."/>
            <person name="Bristow J."/>
            <person name="Eisen J.A."/>
            <person name="Markowitz V."/>
            <person name="Hugenholtz P."/>
            <person name="Kyrpides N.C."/>
            <person name="Klenk H.P."/>
        </authorList>
    </citation>
    <scope>NUCLEOTIDE SEQUENCE [LARGE SCALE GENOMIC DNA]</scope>
    <source>
        <strain evidence="2">DSM 44928 / JCM 14897 / NBRC 102108 / NRRL B-24433 / ID139908</strain>
    </source>
</reference>
<dbReference type="EMBL" id="CP001700">
    <property type="protein sequence ID" value="ACU77821.1"/>
    <property type="molecule type" value="Genomic_DNA"/>
</dbReference>
<accession>C7Q5L0</accession>
<dbReference type="HOGENOM" id="CLU_1412919_0_0_11"/>
<dbReference type="InParanoid" id="C7Q5L0"/>
<dbReference type="OrthoDB" id="3469122at2"/>
<dbReference type="AlphaFoldDB" id="C7Q5L0"/>
<gene>
    <name evidence="1" type="ordered locus">Caci_9008</name>
</gene>